<evidence type="ECO:0000259" key="1">
    <source>
        <dbReference type="Pfam" id="PF07969"/>
    </source>
</evidence>
<dbReference type="InterPro" id="IPR032466">
    <property type="entry name" value="Metal_Hydrolase"/>
</dbReference>
<dbReference type="InterPro" id="IPR013108">
    <property type="entry name" value="Amidohydro_3"/>
</dbReference>
<dbReference type="AlphaFoldDB" id="A0A8B7ZWK8"/>
<evidence type="ECO:0000313" key="3">
    <source>
        <dbReference type="RefSeq" id="XP_022109938.1"/>
    </source>
</evidence>
<dbReference type="Gene3D" id="2.30.40.10">
    <property type="entry name" value="Urease, subunit C, domain 1"/>
    <property type="match status" value="1"/>
</dbReference>
<dbReference type="PANTHER" id="PTHR22642:SF2">
    <property type="entry name" value="PROTEIN LONG AFTER FAR-RED 3"/>
    <property type="match status" value="1"/>
</dbReference>
<gene>
    <name evidence="3" type="primary">LOC110989683</name>
</gene>
<proteinExistence type="predicted"/>
<sequence length="552" mass="61288">MEDSDQPSDQGEALPPKVEAFAIAGDTIQAVGTLEEVFRHAGPKTQVIFLNQQTLMPGFIEPHQHAISCARMRGQYINIGAVTYSSYEEIRTVIESKVSELAAAPNNTGIGIFFGWDPELISDLPQLSADFLDKFSVTVPVLVWGQNGHVAWANHAALAAANINSTTENPPGGKIVKDRHNNPTGQLLELPATLAVVNLAPPMDAQAFARALTDQWRVYASAGFTTVTDMLYSPMPGLDEVLRRSTDAHDFPLRLADGIGNYSSRLWEAGIKMIADGSPHSGTLAVREPYLNTPLTETLGFPEPPGYGILNMETQALHDTIRRYHQAGKQMSIHAHGERANDQVLKAYEQVLAEFPNQDNRHRMEHLGLMTVDQISRAGKLNLALSFFVDHLRFYAKVYSTDIFGSERVNRWTPLSAATKNGITWTIHQDHPAFPGEPSPFANMKTAVTRCTRDDPNTPYGPEYRVSIHEALKAYTVNAAWQLHLDQTVGSIKVGKKADLVVLSDNPYEVDPFDLERIRVIETFVDGRRNNLAKLKKLRDTDFRVLYRPLES</sequence>
<dbReference type="KEGG" id="aplc:110989683"/>
<dbReference type="Pfam" id="PF07969">
    <property type="entry name" value="Amidohydro_3"/>
    <property type="match status" value="1"/>
</dbReference>
<accession>A0A8B7ZWK8</accession>
<dbReference type="InterPro" id="IPR033932">
    <property type="entry name" value="YtcJ-like"/>
</dbReference>
<organism evidence="2 3">
    <name type="scientific">Acanthaster planci</name>
    <name type="common">Crown-of-thorns starfish</name>
    <dbReference type="NCBI Taxonomy" id="133434"/>
    <lineage>
        <taxon>Eukaryota</taxon>
        <taxon>Metazoa</taxon>
        <taxon>Echinodermata</taxon>
        <taxon>Eleutherozoa</taxon>
        <taxon>Asterozoa</taxon>
        <taxon>Asteroidea</taxon>
        <taxon>Valvatacea</taxon>
        <taxon>Valvatida</taxon>
        <taxon>Acanthasteridae</taxon>
        <taxon>Acanthaster</taxon>
    </lineage>
</organism>
<evidence type="ECO:0000313" key="2">
    <source>
        <dbReference type="Proteomes" id="UP000694845"/>
    </source>
</evidence>
<name>A0A8B7ZWK8_ACAPL</name>
<dbReference type="OMA" id="VAWVGSE"/>
<dbReference type="CDD" id="cd01300">
    <property type="entry name" value="YtcJ_like"/>
    <property type="match status" value="1"/>
</dbReference>
<dbReference type="GO" id="GO:0016810">
    <property type="term" value="F:hydrolase activity, acting on carbon-nitrogen (but not peptide) bonds"/>
    <property type="evidence" value="ECO:0007669"/>
    <property type="project" value="InterPro"/>
</dbReference>
<dbReference type="SUPFAM" id="SSF51338">
    <property type="entry name" value="Composite domain of metallo-dependent hydrolases"/>
    <property type="match status" value="1"/>
</dbReference>
<dbReference type="Gene3D" id="3.20.20.140">
    <property type="entry name" value="Metal-dependent hydrolases"/>
    <property type="match status" value="1"/>
</dbReference>
<dbReference type="RefSeq" id="XP_022109938.1">
    <property type="nucleotide sequence ID" value="XM_022254246.1"/>
</dbReference>
<dbReference type="GeneID" id="110989683"/>
<feature type="domain" description="Amidohydrolase 3" evidence="1">
    <location>
        <begin position="47"/>
        <end position="528"/>
    </location>
</feature>
<keyword evidence="2" id="KW-1185">Reference proteome</keyword>
<dbReference type="OrthoDB" id="3501663at2759"/>
<dbReference type="Proteomes" id="UP000694845">
    <property type="component" value="Unplaced"/>
</dbReference>
<dbReference type="InterPro" id="IPR011059">
    <property type="entry name" value="Metal-dep_hydrolase_composite"/>
</dbReference>
<dbReference type="SUPFAM" id="SSF51556">
    <property type="entry name" value="Metallo-dependent hydrolases"/>
    <property type="match status" value="1"/>
</dbReference>
<protein>
    <submittedName>
        <fullName evidence="3">Uncharacterized protein LOC110989683</fullName>
    </submittedName>
</protein>
<dbReference type="Gene3D" id="3.10.310.70">
    <property type="match status" value="1"/>
</dbReference>
<reference evidence="3" key="1">
    <citation type="submission" date="2025-08" db="UniProtKB">
        <authorList>
            <consortium name="RefSeq"/>
        </authorList>
    </citation>
    <scope>IDENTIFICATION</scope>
</reference>
<dbReference type="PANTHER" id="PTHR22642">
    <property type="entry name" value="IMIDAZOLONEPROPIONASE"/>
    <property type="match status" value="1"/>
</dbReference>